<dbReference type="VEuPathDB" id="MicrosporidiaDB:CWI37_0719p0020"/>
<dbReference type="SUPFAM" id="SSF52058">
    <property type="entry name" value="L domain-like"/>
    <property type="match status" value="1"/>
</dbReference>
<evidence type="ECO:0000313" key="1">
    <source>
        <dbReference type="EMBL" id="TBU01398.1"/>
    </source>
</evidence>
<dbReference type="AlphaFoldDB" id="A0A4Q9L1Y6"/>
<dbReference type="InterPro" id="IPR032675">
    <property type="entry name" value="LRR_dom_sf"/>
</dbReference>
<reference evidence="1 2" key="1">
    <citation type="submission" date="2017-12" db="EMBL/GenBank/DDBJ databases">
        <authorList>
            <person name="Pombert J.-F."/>
            <person name="Haag K.L."/>
            <person name="Ebert D."/>
        </authorList>
    </citation>
    <scope>NUCLEOTIDE SEQUENCE [LARGE SCALE GENOMIC DNA]</scope>
    <source>
        <strain evidence="1">FI-OER-3-3</strain>
    </source>
</reference>
<comment type="caution">
    <text evidence="1">The sequence shown here is derived from an EMBL/GenBank/DDBJ whole genome shotgun (WGS) entry which is preliminary data.</text>
</comment>
<accession>A0A4Q9L1Y6</accession>
<dbReference type="Gene3D" id="3.80.10.10">
    <property type="entry name" value="Ribonuclease Inhibitor"/>
    <property type="match status" value="1"/>
</dbReference>
<name>A0A4Q9L1Y6_9MICR</name>
<dbReference type="SUPFAM" id="SSF52047">
    <property type="entry name" value="RNI-like"/>
    <property type="match status" value="1"/>
</dbReference>
<evidence type="ECO:0008006" key="3">
    <source>
        <dbReference type="Google" id="ProtNLM"/>
    </source>
</evidence>
<organism evidence="1 2">
    <name type="scientific">Hamiltosporidium tvaerminnensis</name>
    <dbReference type="NCBI Taxonomy" id="1176355"/>
    <lineage>
        <taxon>Eukaryota</taxon>
        <taxon>Fungi</taxon>
        <taxon>Fungi incertae sedis</taxon>
        <taxon>Microsporidia</taxon>
        <taxon>Dubosqiidae</taxon>
        <taxon>Hamiltosporidium</taxon>
    </lineage>
</organism>
<proteinExistence type="predicted"/>
<evidence type="ECO:0000313" key="2">
    <source>
        <dbReference type="Proteomes" id="UP000292362"/>
    </source>
</evidence>
<sequence length="625" mass="72111">MFSEVSIIRPNIVFTKKRQDATHIFYIKGKVFDICRRNIAIVSFIILFLEINHCLRISIDFTNRYSSESDPTNQANSYLSSNSVSRKRNFDAESVDSMQNQFSSSLTKNGIDECLQQEQYNVHVKIPRVDGINQMFDNPDCSKELIFTVKSENKINVILESNIFVEIIIRTTPNAHIYMQENNSKEKEKLLRCFLFSYKINGIRISADDYYYTDCKVLGYKFNISNARSCISTIQTTNCSIFNILNAEKKDEIKYIEFERLTLSKEYIECLEKNLCLESLTLVKCVYSDGFGFLDHLLEKFSELKILGIIGFNLSNRFLNNINLLMLESLDLSQCKYCENIDNCKMQGMKKIEEFRMDNSCINHKVIISIIESSTLKILSLKGANVARLRFSMCFIQREKINQILDLSASLSMNLKAVTLVLNNIFPLLHLIEFLNRDSLYISTKKLSLLGNPLSLGLFAVPNKFKDLEYLNISSYKENSFNILSQLSVFEKLESFDLSNCCNLTGGFLGTLSNKALCKSLKTLNITGNKLIFSDILNIGLFQNLVYLIFSFDNKMFYEISKSYQFYKVSDLETLVLTFTNVNTDIFRFIATLFPSIKNIKFQQCNIEEDTLRSIKMKGINFEIY</sequence>
<dbReference type="EMBL" id="PITJ01000719">
    <property type="protein sequence ID" value="TBU01398.1"/>
    <property type="molecule type" value="Genomic_DNA"/>
</dbReference>
<protein>
    <recommendedName>
        <fullName evidence="3">Leucine-rich repeat-containing protein</fullName>
    </recommendedName>
</protein>
<gene>
    <name evidence="1" type="ORF">CWI37_0719p0020</name>
</gene>
<dbReference type="Proteomes" id="UP000292362">
    <property type="component" value="Unassembled WGS sequence"/>
</dbReference>